<dbReference type="InterPro" id="IPR051485">
    <property type="entry name" value="SR-CTD_assoc_factor"/>
</dbReference>
<dbReference type="Gene3D" id="1.10.10.790">
    <property type="entry name" value="Surp module"/>
    <property type="match status" value="1"/>
</dbReference>
<feature type="region of interest" description="Disordered" evidence="6">
    <location>
        <begin position="244"/>
        <end position="295"/>
    </location>
</feature>
<evidence type="ECO:0000256" key="3">
    <source>
        <dbReference type="ARBA" id="ARBA00022884"/>
    </source>
</evidence>
<evidence type="ECO:0000313" key="10">
    <source>
        <dbReference type="Proteomes" id="UP001154252"/>
    </source>
</evidence>
<evidence type="ECO:0000256" key="2">
    <source>
        <dbReference type="ARBA" id="ARBA00022490"/>
    </source>
</evidence>
<dbReference type="OrthoDB" id="377209at2759"/>
<dbReference type="GO" id="GO:0006396">
    <property type="term" value="P:RNA processing"/>
    <property type="evidence" value="ECO:0007669"/>
    <property type="project" value="InterPro"/>
</dbReference>
<dbReference type="InterPro" id="IPR035967">
    <property type="entry name" value="SWAP/Surp_sf"/>
</dbReference>
<dbReference type="SUPFAM" id="SSF54427">
    <property type="entry name" value="NTF2-like"/>
    <property type="match status" value="1"/>
</dbReference>
<reference evidence="9" key="1">
    <citation type="submission" date="2021-07" db="EMBL/GenBank/DDBJ databases">
        <authorList>
            <person name="Branca A.L. A."/>
        </authorList>
    </citation>
    <scope>NUCLEOTIDE SEQUENCE</scope>
</reference>
<proteinExistence type="predicted"/>
<dbReference type="InterPro" id="IPR008942">
    <property type="entry name" value="ENTH_VHS"/>
</dbReference>
<comment type="caution">
    <text evidence="9">The sequence shown here is derived from an EMBL/GenBank/DDBJ whole genome shotgun (WGS) entry which is preliminary data.</text>
</comment>
<organism evidence="9 10">
    <name type="scientific">Penicillium egyptiacum</name>
    <dbReference type="NCBI Taxonomy" id="1303716"/>
    <lineage>
        <taxon>Eukaryota</taxon>
        <taxon>Fungi</taxon>
        <taxon>Dikarya</taxon>
        <taxon>Ascomycota</taxon>
        <taxon>Pezizomycotina</taxon>
        <taxon>Eurotiomycetes</taxon>
        <taxon>Eurotiomycetidae</taxon>
        <taxon>Eurotiales</taxon>
        <taxon>Aspergillaceae</taxon>
        <taxon>Penicillium</taxon>
    </lineage>
</organism>
<dbReference type="GO" id="GO:0005635">
    <property type="term" value="C:nuclear envelope"/>
    <property type="evidence" value="ECO:0007669"/>
    <property type="project" value="UniProtKB-ARBA"/>
</dbReference>
<comment type="function">
    <text evidence="5">Facilitates protein transport into the nucleus. Could be part of a multicomponent system of cytosolic factors that assemble at the pore complex during nuclear import.</text>
</comment>
<feature type="region of interest" description="Disordered" evidence="6">
    <location>
        <begin position="58"/>
        <end position="121"/>
    </location>
</feature>
<dbReference type="PROSITE" id="PS51391">
    <property type="entry name" value="CID"/>
    <property type="match status" value="1"/>
</dbReference>
<evidence type="ECO:0000256" key="5">
    <source>
        <dbReference type="ARBA" id="ARBA00053082"/>
    </source>
</evidence>
<dbReference type="Proteomes" id="UP001154252">
    <property type="component" value="Unassembled WGS sequence"/>
</dbReference>
<feature type="compositionally biased region" description="Basic and acidic residues" evidence="6">
    <location>
        <begin position="665"/>
        <end position="677"/>
    </location>
</feature>
<dbReference type="GO" id="GO:0003723">
    <property type="term" value="F:RNA binding"/>
    <property type="evidence" value="ECO:0007669"/>
    <property type="project" value="UniProtKB-KW"/>
</dbReference>
<feature type="compositionally biased region" description="Polar residues" evidence="6">
    <location>
        <begin position="731"/>
        <end position="755"/>
    </location>
</feature>
<dbReference type="PANTHER" id="PTHR23140">
    <property type="entry name" value="RNA PROCESSING PROTEIN LD23810P"/>
    <property type="match status" value="1"/>
</dbReference>
<feature type="region of interest" description="Disordered" evidence="6">
    <location>
        <begin position="656"/>
        <end position="781"/>
    </location>
</feature>
<keyword evidence="2" id="KW-0963">Cytoplasm</keyword>
<dbReference type="InterPro" id="IPR006569">
    <property type="entry name" value="CID_dom"/>
</dbReference>
<feature type="domain" description="CID" evidence="8">
    <location>
        <begin position="445"/>
        <end position="633"/>
    </location>
</feature>
<dbReference type="Gene3D" id="3.10.450.50">
    <property type="match status" value="1"/>
</dbReference>
<dbReference type="Pfam" id="PF02136">
    <property type="entry name" value="NTF2"/>
    <property type="match status" value="1"/>
</dbReference>
<dbReference type="InterPro" id="IPR018222">
    <property type="entry name" value="Nuclear_transport_factor_2_euk"/>
</dbReference>
<dbReference type="Pfam" id="PF01805">
    <property type="entry name" value="Surp"/>
    <property type="match status" value="1"/>
</dbReference>
<evidence type="ECO:0000256" key="4">
    <source>
        <dbReference type="ARBA" id="ARBA00026247"/>
    </source>
</evidence>
<dbReference type="PROSITE" id="PS50177">
    <property type="entry name" value="NTF2_DOMAIN"/>
    <property type="match status" value="1"/>
</dbReference>
<dbReference type="FunFam" id="3.10.450.50:FF:000005">
    <property type="entry name" value="Nuclear transport factor 2"/>
    <property type="match status" value="1"/>
</dbReference>
<evidence type="ECO:0000259" key="8">
    <source>
        <dbReference type="PROSITE" id="PS51391"/>
    </source>
</evidence>
<dbReference type="PANTHER" id="PTHR23140:SF0">
    <property type="entry name" value="U2 SNRNP-ASSOCIATED SURP MOTIF-CONTAINING PROTEIN"/>
    <property type="match status" value="1"/>
</dbReference>
<evidence type="ECO:0000256" key="6">
    <source>
        <dbReference type="SAM" id="MobiDB-lite"/>
    </source>
</evidence>
<keyword evidence="3" id="KW-0694">RNA-binding</keyword>
<name>A0A9W4NY35_9EURO</name>
<gene>
    <name evidence="9" type="ORF">PEGY_LOCUS274</name>
</gene>
<dbReference type="EMBL" id="CAJVRC010000455">
    <property type="protein sequence ID" value="CAG8882914.1"/>
    <property type="molecule type" value="Genomic_DNA"/>
</dbReference>
<dbReference type="SUPFAM" id="SSF109905">
    <property type="entry name" value="Surp module (SWAP domain)"/>
    <property type="match status" value="1"/>
</dbReference>
<dbReference type="InterPro" id="IPR032710">
    <property type="entry name" value="NTF2-like_dom_sf"/>
</dbReference>
<feature type="compositionally biased region" description="Basic and acidic residues" evidence="6">
    <location>
        <begin position="24"/>
        <end position="34"/>
    </location>
</feature>
<dbReference type="CDD" id="cd00780">
    <property type="entry name" value="NTF2"/>
    <property type="match status" value="1"/>
</dbReference>
<comment type="subcellular location">
    <subcellularLocation>
        <location evidence="1">Cytoplasm</location>
    </subcellularLocation>
</comment>
<evidence type="ECO:0000313" key="9">
    <source>
        <dbReference type="EMBL" id="CAG8882914.1"/>
    </source>
</evidence>
<dbReference type="AlphaFoldDB" id="A0A9W4NY35"/>
<evidence type="ECO:0000259" key="7">
    <source>
        <dbReference type="PROSITE" id="PS50177"/>
    </source>
</evidence>
<protein>
    <recommendedName>
        <fullName evidence="4">Nuclear transport factor 2</fullName>
    </recommendedName>
</protein>
<keyword evidence="10" id="KW-1185">Reference proteome</keyword>
<feature type="domain" description="NTF2" evidence="7">
    <location>
        <begin position="847"/>
        <end position="957"/>
    </location>
</feature>
<feature type="region of interest" description="Disordered" evidence="6">
    <location>
        <begin position="406"/>
        <end position="444"/>
    </location>
</feature>
<dbReference type="GO" id="GO:0005737">
    <property type="term" value="C:cytoplasm"/>
    <property type="evidence" value="ECO:0007669"/>
    <property type="project" value="UniProtKB-SubCell"/>
</dbReference>
<sequence>MPDESKGKSFPDVSAKLSALPKKSLFERQKAEAEAKRAREKAETAAVYEEFVKSFEDEDSLVPQSLDGGSNTFRGRGGGPPRRHFAASSSRGSGHGPLGNPLPSVPHKRPHETFPPPRRDHLKFENMLTSSEADRALEEERAAPKPTLYLASLPPGTSPSVIKALIPSTLTVDNVKIITPPGQSPTHRESSSALVTLASDSPASSIETAVSTLQNKYLGWGYYLTLCRHLSSAAMNSNMHLPSGLSSTTTSHPFGAKDIPQSSGTSLSRAPPPGPHRGGFAPPSSYGPSVGRNGPTIQVQVELPTDIRQLRQIHKTIEQLVKQGPGFEALLMSRPEVQMDEKWAWLFDPRSPGGVYYRWKLWQIITDPKKKNIDKPAMIFEGAPLWLPPKQHLKFENVTRLDQFVSHPDYDSSDEEDSDGEHERRNLGGAPPDGSNTHSDEPNFLNPLKMAKLTHLLARLPTTHAKLRRGDIARVTAFAVDHAAIGAPEVVDMAIRNVFRPLAYTGANPNRELETNAARLAITDTDNATPSDEQLDMSSAKLVGLYIISDILSSSATSGVRHAWRYRQLFENALRSRKVFEHLGRLDKDLKWGRMKAEKWKRSVGVLLHLWEGWCCFTQSNQEHFTQVFEKPPLTEAELQKQKETEKAHAEQTAVAFAKSKSRWKTVDDERGGKVDPTRPANESKPSTFVHEADESVNGKDGTAMEIRDLKNIDGEPMLKAPSSGDEDTQTEIPQQLPQHPTQSDESEQSAGQQEPETRRRKPRPKAEDMFASDSDSQDLLSRGSSIQLRQPGIIGRTFPAPQPLINKYLSPFALNSLYPSNTIASTFSFFYSKFYNFFKMADFNTVAQQFVQFYYQTFDTNRAGLAGLYSMLTFETSSVQGVAAITEKLGGLPFQKVQHQIATFDAQPSSGDGIVVLVTGALLVDEEQKPMNYTQCFKLQPDGAGSYFVLNDVFRLIYSAQ</sequence>
<feature type="compositionally biased region" description="Acidic residues" evidence="6">
    <location>
        <begin position="411"/>
        <end position="420"/>
    </location>
</feature>
<dbReference type="GO" id="GO:0006606">
    <property type="term" value="P:protein import into nucleus"/>
    <property type="evidence" value="ECO:0007669"/>
    <property type="project" value="UniProtKB-ARBA"/>
</dbReference>
<dbReference type="Gene3D" id="1.25.40.90">
    <property type="match status" value="1"/>
</dbReference>
<evidence type="ECO:0000256" key="1">
    <source>
        <dbReference type="ARBA" id="ARBA00004496"/>
    </source>
</evidence>
<feature type="region of interest" description="Disordered" evidence="6">
    <location>
        <begin position="1"/>
        <end position="34"/>
    </location>
</feature>
<dbReference type="InterPro" id="IPR002075">
    <property type="entry name" value="NTF2_dom"/>
</dbReference>
<accession>A0A9W4NY35</accession>
<dbReference type="InterPro" id="IPR000061">
    <property type="entry name" value="Surp"/>
</dbReference>